<keyword evidence="1" id="KW-0472">Membrane</keyword>
<organism evidence="2">
    <name type="scientific">Babesia bovis</name>
    <dbReference type="NCBI Taxonomy" id="5865"/>
    <lineage>
        <taxon>Eukaryota</taxon>
        <taxon>Sar</taxon>
        <taxon>Alveolata</taxon>
        <taxon>Apicomplexa</taxon>
        <taxon>Aconoidasida</taxon>
        <taxon>Piroplasmida</taxon>
        <taxon>Babesiidae</taxon>
        <taxon>Babesia</taxon>
    </lineage>
</organism>
<sequence>MPTGVWNPGLPFITDKRHCGLHMLLVFLSLIVWSVMCHWNNFIVIHKLISASHRIVRFLFVHVFTCP</sequence>
<feature type="transmembrane region" description="Helical" evidence="1">
    <location>
        <begin position="20"/>
        <end position="39"/>
    </location>
</feature>
<name>S6BP82_BABBO</name>
<evidence type="ECO:0000313" key="2">
    <source>
        <dbReference type="EMBL" id="BAN65962.1"/>
    </source>
</evidence>
<proteinExistence type="evidence at transcript level"/>
<protein>
    <submittedName>
        <fullName evidence="2">Uncharacterized protein</fullName>
    </submittedName>
</protein>
<keyword evidence="1" id="KW-1133">Transmembrane helix</keyword>
<dbReference type="EMBL" id="AK442168">
    <property type="protein sequence ID" value="BAN65962.1"/>
    <property type="molecule type" value="mRNA"/>
</dbReference>
<dbReference type="AlphaFoldDB" id="S6BP82"/>
<keyword evidence="1" id="KW-0812">Transmembrane</keyword>
<reference evidence="2" key="1">
    <citation type="journal article" date="2014" name="BMC Genomics">
        <title>The Babesia bovis gene and promoter model: an update from full-length EST analysis.</title>
        <authorList>
            <person name="Yamagishi J."/>
            <person name="Wakaguri H."/>
            <person name="Yokoyama N."/>
            <person name="Yamashita R."/>
            <person name="Suzuki Y."/>
            <person name="Xuan X."/>
            <person name="Igarashi I."/>
        </authorList>
    </citation>
    <scope>NUCLEOTIDE SEQUENCE</scope>
    <source>
        <strain evidence="2">Texas</strain>
    </source>
</reference>
<evidence type="ECO:0000256" key="1">
    <source>
        <dbReference type="SAM" id="Phobius"/>
    </source>
</evidence>
<accession>S6BP82</accession>